<feature type="transmembrane region" description="Helical" evidence="1">
    <location>
        <begin position="72"/>
        <end position="91"/>
    </location>
</feature>
<evidence type="ECO:0000259" key="2">
    <source>
        <dbReference type="Pfam" id="PF00487"/>
    </source>
</evidence>
<reference evidence="3 4" key="1">
    <citation type="submission" date="2005-12" db="EMBL/GenBank/DDBJ databases">
        <authorList>
            <person name="Moran M.A."/>
            <person name="Ferriera S."/>
            <person name="Johnson J."/>
            <person name="Kravitz S."/>
            <person name="Halpern A."/>
            <person name="Remington K."/>
            <person name="Beeson K."/>
            <person name="Tran B."/>
            <person name="Rogers Y.-H."/>
            <person name="Friedman R."/>
            <person name="Venter J.C."/>
        </authorList>
    </citation>
    <scope>NUCLEOTIDE SEQUENCE [LARGE SCALE GENOMIC DNA]</scope>
    <source>
        <strain evidence="4">ATCC BAA-591 / DSM 15170 / ISM</strain>
    </source>
</reference>
<proteinExistence type="predicted"/>
<feature type="domain" description="Fatty acid desaturase" evidence="2">
    <location>
        <begin position="42"/>
        <end position="278"/>
    </location>
</feature>
<feature type="transmembrane region" description="Helical" evidence="1">
    <location>
        <begin position="168"/>
        <end position="187"/>
    </location>
</feature>
<gene>
    <name evidence="3" type="ORF">ISM_11950</name>
</gene>
<dbReference type="Proteomes" id="UP000005954">
    <property type="component" value="Unassembled WGS sequence"/>
</dbReference>
<dbReference type="AlphaFoldDB" id="A3SRS7"/>
<dbReference type="CDD" id="cd03509">
    <property type="entry name" value="DesA_FADS-like"/>
    <property type="match status" value="1"/>
</dbReference>
<dbReference type="HOGENOM" id="CLU_053288_0_0_5"/>
<feature type="transmembrane region" description="Helical" evidence="1">
    <location>
        <begin position="193"/>
        <end position="213"/>
    </location>
</feature>
<dbReference type="RefSeq" id="WP_009814399.1">
    <property type="nucleotide sequence ID" value="NZ_CH724156.1"/>
</dbReference>
<dbReference type="InterPro" id="IPR005804">
    <property type="entry name" value="FA_desaturase_dom"/>
</dbReference>
<keyword evidence="1" id="KW-0472">Membrane</keyword>
<keyword evidence="1" id="KW-0812">Transmembrane</keyword>
<name>A3SRS7_ROSNI</name>
<dbReference type="OrthoDB" id="784276at2"/>
<evidence type="ECO:0000313" key="4">
    <source>
        <dbReference type="Proteomes" id="UP000005954"/>
    </source>
</evidence>
<dbReference type="eggNOG" id="COG3239">
    <property type="taxonomic scope" value="Bacteria"/>
</dbReference>
<keyword evidence="1" id="KW-1133">Transmembrane helix</keyword>
<evidence type="ECO:0000256" key="1">
    <source>
        <dbReference type="SAM" id="Phobius"/>
    </source>
</evidence>
<keyword evidence="4" id="KW-1185">Reference proteome</keyword>
<evidence type="ECO:0000313" key="3">
    <source>
        <dbReference type="EMBL" id="EAP75300.1"/>
    </source>
</evidence>
<dbReference type="GO" id="GO:0006629">
    <property type="term" value="P:lipid metabolic process"/>
    <property type="evidence" value="ECO:0007669"/>
    <property type="project" value="InterPro"/>
</dbReference>
<dbReference type="STRING" id="89187.ISM_11950"/>
<dbReference type="EMBL" id="AALY01000004">
    <property type="protein sequence ID" value="EAP75300.1"/>
    <property type="molecule type" value="Genomic_DNA"/>
</dbReference>
<comment type="caution">
    <text evidence="3">The sequence shown here is derived from an EMBL/GenBank/DDBJ whole genome shotgun (WGS) entry which is preliminary data.</text>
</comment>
<dbReference type="Pfam" id="PF00487">
    <property type="entry name" value="FA_desaturase"/>
    <property type="match status" value="1"/>
</dbReference>
<feature type="transmembrane region" description="Helical" evidence="1">
    <location>
        <begin position="21"/>
        <end position="52"/>
    </location>
</feature>
<protein>
    <submittedName>
        <fullName evidence="3">Fatty acid desaturase family protein</fullName>
    </submittedName>
</protein>
<accession>A3SRS7</accession>
<organism evidence="3 4">
    <name type="scientific">Roseovarius nubinhibens (strain ATCC BAA-591 / DSM 15170 / ISM)</name>
    <dbReference type="NCBI Taxonomy" id="89187"/>
    <lineage>
        <taxon>Bacteria</taxon>
        <taxon>Pseudomonadati</taxon>
        <taxon>Pseudomonadota</taxon>
        <taxon>Alphaproteobacteria</taxon>
        <taxon>Rhodobacterales</taxon>
        <taxon>Roseobacteraceae</taxon>
        <taxon>Roseovarius</taxon>
    </lineage>
</organism>
<sequence>MGSRAPSLTRRRAVEWPTLAVLAGCYAAWGLCLFGLAGVHPALAMLALVPVLALHSSLSHEALHGHPTRHPVINAALLFPCLGLFIPYLRFKAQHLEHHRDSILTDPYDDPESNFLDPKVWARLPGWFRALLRFNNTLLGRIVIGPVLGQIAFVQGDWRLIRAGDRGVMAAWALHLVAVLPVLWLVALSPLPLWAYLLACYGALAVLKIRTFLEHRAHERARGRTVVIEDRGILAFLFLNNNFHVVHHMHPKAPWYELPGLYARNRAHYLRRNEGYRYRSYGEVFRAHFLRAKDPVPHPFLPSE</sequence>